<feature type="transmembrane region" description="Helical" evidence="1">
    <location>
        <begin position="120"/>
        <end position="138"/>
    </location>
</feature>
<protein>
    <submittedName>
        <fullName evidence="2">Uncharacterized protein</fullName>
    </submittedName>
</protein>
<name>A0A6C0IAI4_9ZZZZ</name>
<accession>A0A6C0IAI4</accession>
<organism evidence="2">
    <name type="scientific">viral metagenome</name>
    <dbReference type="NCBI Taxonomy" id="1070528"/>
    <lineage>
        <taxon>unclassified sequences</taxon>
        <taxon>metagenomes</taxon>
        <taxon>organismal metagenomes</taxon>
    </lineage>
</organism>
<feature type="transmembrane region" description="Helical" evidence="1">
    <location>
        <begin position="40"/>
        <end position="58"/>
    </location>
</feature>
<keyword evidence="1" id="KW-0812">Transmembrane</keyword>
<evidence type="ECO:0000256" key="1">
    <source>
        <dbReference type="SAM" id="Phobius"/>
    </source>
</evidence>
<proteinExistence type="predicted"/>
<evidence type="ECO:0000313" key="2">
    <source>
        <dbReference type="EMBL" id="QHT89812.1"/>
    </source>
</evidence>
<keyword evidence="1" id="KW-0472">Membrane</keyword>
<keyword evidence="1" id="KW-1133">Transmembrane helix</keyword>
<dbReference type="AlphaFoldDB" id="A0A6C0IAI4"/>
<feature type="transmembrane region" description="Helical" evidence="1">
    <location>
        <begin position="63"/>
        <end position="82"/>
    </location>
</feature>
<reference evidence="2" key="1">
    <citation type="journal article" date="2020" name="Nature">
        <title>Giant virus diversity and host interactions through global metagenomics.</title>
        <authorList>
            <person name="Schulz F."/>
            <person name="Roux S."/>
            <person name="Paez-Espino D."/>
            <person name="Jungbluth S."/>
            <person name="Walsh D.A."/>
            <person name="Denef V.J."/>
            <person name="McMahon K.D."/>
            <person name="Konstantinidis K.T."/>
            <person name="Eloe-Fadrosh E.A."/>
            <person name="Kyrpides N.C."/>
            <person name="Woyke T."/>
        </authorList>
    </citation>
    <scope>NUCLEOTIDE SEQUENCE</scope>
    <source>
        <strain evidence="2">GVMAG-M-3300023184-62</strain>
    </source>
</reference>
<dbReference type="EMBL" id="MN740152">
    <property type="protein sequence ID" value="QHT89812.1"/>
    <property type="molecule type" value="Genomic_DNA"/>
</dbReference>
<sequence>MANPESTNHSFELRKNVVNSIISFCDLIFYELPEKTRGDIVYFIHFYGFGTIIFYTLFFGKKFAFQAILLVGFVIILQLFLLRGCVLTKVEQHYLKEKGTTVDVFLNLLSVDLTNENRKLISLTAYSIIFLAFFGIYLREIFFKTTME</sequence>